<dbReference type="SUPFAM" id="SSF51905">
    <property type="entry name" value="FAD/NAD(P)-binding domain"/>
    <property type="match status" value="1"/>
</dbReference>
<dbReference type="Pfam" id="PF01494">
    <property type="entry name" value="FAD_binding_3"/>
    <property type="match status" value="1"/>
</dbReference>
<dbReference type="InterPro" id="IPR002938">
    <property type="entry name" value="FAD-bd"/>
</dbReference>
<dbReference type="PRINTS" id="PR00420">
    <property type="entry name" value="RNGMNOXGNASE"/>
</dbReference>
<evidence type="ECO:0000256" key="3">
    <source>
        <dbReference type="ARBA" id="ARBA00022827"/>
    </source>
</evidence>
<evidence type="ECO:0000259" key="4">
    <source>
        <dbReference type="Pfam" id="PF01494"/>
    </source>
</evidence>
<reference evidence="5 6" key="1">
    <citation type="journal article" date="2019" name="Int. J. Syst. Evol. Microbiol.">
        <title>The Global Catalogue of Microorganisms (GCM) 10K type strain sequencing project: providing services to taxonomists for standard genome sequencing and annotation.</title>
        <authorList>
            <consortium name="The Broad Institute Genomics Platform"/>
            <consortium name="The Broad Institute Genome Sequencing Center for Infectious Disease"/>
            <person name="Wu L."/>
            <person name="Ma J."/>
        </authorList>
    </citation>
    <scope>NUCLEOTIDE SEQUENCE [LARGE SCALE GENOMIC DNA]</scope>
    <source>
        <strain evidence="5 6">JCM 14718</strain>
    </source>
</reference>
<sequence>MDVVVCGAGPVGLMLSCELALADISVVVLEKRLENSVVPRANGIVGQPVRLLELRGLLAGFSAGRYAGPVPSYPFGDVLMDLSLIPDVRLPALLIPQPELERLLADRAVELGATIRRGHEVTAFSQSADRVTVQVRQDDDSYELSPRYLVGCDGGHSVVRQQAGIAFPGSADPEVLRMGHFRAPEAAGLYTNAGLDVPGFGRLQRGWNRTPRGAVLAMSLQPGVVIAGVREPGEAPRDKASLTLPELQASARRVLGGELPLGEPIWLSQVVVQGRLAQRYRDGRVFLAGDAAHLFPAGGALTVGLPDAVNLGWKLAAALIDRADLLDTYEAERRPIAKRALLQTRAQAALTQAAGDNGVALRELLGELLTYAGPLRHLVALMDGSDRRFDTIPGGHPLTGRFVPALPLKSFLRNGKPILLDLADRPAVRAIADGWPVEVVIRPYDARPTAALLVRPDGYVAWAGDERDLDGLHAAVARWCLPYPP</sequence>
<comment type="caution">
    <text evidence="5">The sequence shown here is derived from an EMBL/GenBank/DDBJ whole genome shotgun (WGS) entry which is preliminary data.</text>
</comment>
<proteinExistence type="predicted"/>
<dbReference type="GO" id="GO:0004497">
    <property type="term" value="F:monooxygenase activity"/>
    <property type="evidence" value="ECO:0007669"/>
    <property type="project" value="UniProtKB-KW"/>
</dbReference>
<protein>
    <submittedName>
        <fullName evidence="5">FAD-dependent monooxygenase</fullName>
    </submittedName>
</protein>
<dbReference type="Gene3D" id="3.30.70.2450">
    <property type="match status" value="1"/>
</dbReference>
<evidence type="ECO:0000256" key="2">
    <source>
        <dbReference type="ARBA" id="ARBA00022630"/>
    </source>
</evidence>
<dbReference type="InterPro" id="IPR036188">
    <property type="entry name" value="FAD/NAD-bd_sf"/>
</dbReference>
<dbReference type="InterPro" id="IPR050641">
    <property type="entry name" value="RIFMO-like"/>
</dbReference>
<dbReference type="Pfam" id="PF21274">
    <property type="entry name" value="Rng_hyd_C"/>
    <property type="match status" value="1"/>
</dbReference>
<keyword evidence="6" id="KW-1185">Reference proteome</keyword>
<accession>A0ABN2HVJ0</accession>
<name>A0ABN2HVJ0_9ACTN</name>
<dbReference type="Gene3D" id="3.50.50.60">
    <property type="entry name" value="FAD/NAD(P)-binding domain"/>
    <property type="match status" value="1"/>
</dbReference>
<keyword evidence="2" id="KW-0285">Flavoprotein</keyword>
<dbReference type="EMBL" id="BAAANY010000020">
    <property type="protein sequence ID" value="GAA1694274.1"/>
    <property type="molecule type" value="Genomic_DNA"/>
</dbReference>
<evidence type="ECO:0000256" key="1">
    <source>
        <dbReference type="ARBA" id="ARBA00001974"/>
    </source>
</evidence>
<dbReference type="PANTHER" id="PTHR43004">
    <property type="entry name" value="TRK SYSTEM POTASSIUM UPTAKE PROTEIN"/>
    <property type="match status" value="1"/>
</dbReference>
<dbReference type="Gene3D" id="3.40.30.120">
    <property type="match status" value="1"/>
</dbReference>
<feature type="domain" description="FAD-binding" evidence="4">
    <location>
        <begin position="2"/>
        <end position="341"/>
    </location>
</feature>
<gene>
    <name evidence="5" type="ORF">GCM10009765_49410</name>
</gene>
<dbReference type="PANTHER" id="PTHR43004:SF19">
    <property type="entry name" value="BINDING MONOOXYGENASE, PUTATIVE (JCVI)-RELATED"/>
    <property type="match status" value="1"/>
</dbReference>
<keyword evidence="5" id="KW-0503">Monooxygenase</keyword>
<evidence type="ECO:0000313" key="6">
    <source>
        <dbReference type="Proteomes" id="UP001500618"/>
    </source>
</evidence>
<keyword evidence="3" id="KW-0274">FAD</keyword>
<keyword evidence="5" id="KW-0560">Oxidoreductase</keyword>
<comment type="cofactor">
    <cofactor evidence="1">
        <name>FAD</name>
        <dbReference type="ChEBI" id="CHEBI:57692"/>
    </cofactor>
</comment>
<organism evidence="5 6">
    <name type="scientific">Fodinicola feengrottensis</name>
    <dbReference type="NCBI Taxonomy" id="435914"/>
    <lineage>
        <taxon>Bacteria</taxon>
        <taxon>Bacillati</taxon>
        <taxon>Actinomycetota</taxon>
        <taxon>Actinomycetes</taxon>
        <taxon>Mycobacteriales</taxon>
        <taxon>Fodinicola</taxon>
    </lineage>
</organism>
<evidence type="ECO:0000313" key="5">
    <source>
        <dbReference type="EMBL" id="GAA1694274.1"/>
    </source>
</evidence>
<dbReference type="Proteomes" id="UP001500618">
    <property type="component" value="Unassembled WGS sequence"/>
</dbReference>